<dbReference type="GO" id="GO:0016788">
    <property type="term" value="F:hydrolase activity, acting on ester bonds"/>
    <property type="evidence" value="ECO:0007669"/>
    <property type="project" value="InterPro"/>
</dbReference>
<reference evidence="3 4" key="1">
    <citation type="submission" date="2009-11" db="EMBL/GenBank/DDBJ databases">
        <title>Annotation of Allomyces macrogynus ATCC 38327.</title>
        <authorList>
            <consortium name="The Broad Institute Genome Sequencing Platform"/>
            <person name="Russ C."/>
            <person name="Cuomo C."/>
            <person name="Burger G."/>
            <person name="Gray M.W."/>
            <person name="Holland P.W.H."/>
            <person name="King N."/>
            <person name="Lang F.B.F."/>
            <person name="Roger A.J."/>
            <person name="Ruiz-Trillo I."/>
            <person name="Young S.K."/>
            <person name="Zeng Q."/>
            <person name="Gargeya S."/>
            <person name="Fitzgerald M."/>
            <person name="Haas B."/>
            <person name="Abouelleil A."/>
            <person name="Alvarado L."/>
            <person name="Arachchi H.M."/>
            <person name="Berlin A."/>
            <person name="Chapman S.B."/>
            <person name="Gearin G."/>
            <person name="Goldberg J."/>
            <person name="Griggs A."/>
            <person name="Gujja S."/>
            <person name="Hansen M."/>
            <person name="Heiman D."/>
            <person name="Howarth C."/>
            <person name="Larimer J."/>
            <person name="Lui A."/>
            <person name="MacDonald P.J.P."/>
            <person name="McCowen C."/>
            <person name="Montmayeur A."/>
            <person name="Murphy C."/>
            <person name="Neiman D."/>
            <person name="Pearson M."/>
            <person name="Priest M."/>
            <person name="Roberts A."/>
            <person name="Saif S."/>
            <person name="Shea T."/>
            <person name="Sisk P."/>
            <person name="Stolte C."/>
            <person name="Sykes S."/>
            <person name="Wortman J."/>
            <person name="Nusbaum C."/>
            <person name="Birren B."/>
        </authorList>
    </citation>
    <scope>NUCLEOTIDE SEQUENCE [LARGE SCALE GENOMIC DNA]</scope>
    <source>
        <strain evidence="3 4">ATCC 38327</strain>
    </source>
</reference>
<dbReference type="PANTHER" id="PTHR45648">
    <property type="entry name" value="GDSL LIPASE/ACYLHYDROLASE FAMILY PROTEIN (AFU_ORTHOLOGUE AFUA_4G14700)"/>
    <property type="match status" value="1"/>
</dbReference>
<evidence type="ECO:0000313" key="4">
    <source>
        <dbReference type="Proteomes" id="UP000054350"/>
    </source>
</evidence>
<feature type="signal peptide" evidence="2">
    <location>
        <begin position="1"/>
        <end position="34"/>
    </location>
</feature>
<gene>
    <name evidence="3" type="ORF">AMAG_03304</name>
</gene>
<dbReference type="EMBL" id="GG745331">
    <property type="protein sequence ID" value="KNE57615.1"/>
    <property type="molecule type" value="Genomic_DNA"/>
</dbReference>
<dbReference type="Gene3D" id="3.40.50.1110">
    <property type="entry name" value="SGNH hydrolase"/>
    <property type="match status" value="1"/>
</dbReference>
<dbReference type="OrthoDB" id="1600564at2759"/>
<keyword evidence="2" id="KW-0732">Signal</keyword>
<sequence>MIQSAPSQRSTPQWSSVLAPAVLCALLAATTVLAAPVPVPVQVTADGWISGQTPGLANPWSRFEHRKSNKDIKYGRTLYTIWAGGNDLFFASGPVSTDAIASNIGTLAETDLSAIGDHQVVVMGLPNLKQLPYFADKPASIVAQFQAWGEAINAALDTKLAQYKATRQGRGRRTAATFVATASVIDSMLTDPATYGLPPTQNGATAAQPCLTPKGDSFTMCPDTQSRVFWDPFHFATRTHRVLARTVAAAVGKVVPSMVDHSLFGNIDGFTGKANVACPDSAVGQA</sequence>
<dbReference type="InterPro" id="IPR036514">
    <property type="entry name" value="SGNH_hydro_sf"/>
</dbReference>
<keyword evidence="1" id="KW-0378">Hydrolase</keyword>
<dbReference type="Pfam" id="PF00657">
    <property type="entry name" value="Lipase_GDSL"/>
    <property type="match status" value="1"/>
</dbReference>
<dbReference type="VEuPathDB" id="FungiDB:AMAG_03304"/>
<evidence type="ECO:0000256" key="1">
    <source>
        <dbReference type="ARBA" id="ARBA00022801"/>
    </source>
</evidence>
<dbReference type="Proteomes" id="UP000054350">
    <property type="component" value="Unassembled WGS sequence"/>
</dbReference>
<evidence type="ECO:0000256" key="2">
    <source>
        <dbReference type="SAM" id="SignalP"/>
    </source>
</evidence>
<dbReference type="InterPro" id="IPR001087">
    <property type="entry name" value="GDSL"/>
</dbReference>
<name>A0A0L0S584_ALLM3</name>
<dbReference type="InterPro" id="IPR051058">
    <property type="entry name" value="GDSL_Est/Lipase"/>
</dbReference>
<accession>A0A0L0S584</accession>
<proteinExistence type="predicted"/>
<evidence type="ECO:0000313" key="3">
    <source>
        <dbReference type="EMBL" id="KNE57615.1"/>
    </source>
</evidence>
<dbReference type="AlphaFoldDB" id="A0A0L0S584"/>
<reference evidence="4" key="2">
    <citation type="submission" date="2009-11" db="EMBL/GenBank/DDBJ databases">
        <title>The Genome Sequence of Allomyces macrogynus strain ATCC 38327.</title>
        <authorList>
            <consortium name="The Broad Institute Genome Sequencing Platform"/>
            <person name="Russ C."/>
            <person name="Cuomo C."/>
            <person name="Shea T."/>
            <person name="Young S.K."/>
            <person name="Zeng Q."/>
            <person name="Koehrsen M."/>
            <person name="Haas B."/>
            <person name="Borodovsky M."/>
            <person name="Guigo R."/>
            <person name="Alvarado L."/>
            <person name="Berlin A."/>
            <person name="Borenstein D."/>
            <person name="Chen Z."/>
            <person name="Engels R."/>
            <person name="Freedman E."/>
            <person name="Gellesch M."/>
            <person name="Goldberg J."/>
            <person name="Griggs A."/>
            <person name="Gujja S."/>
            <person name="Heiman D."/>
            <person name="Hepburn T."/>
            <person name="Howarth C."/>
            <person name="Jen D."/>
            <person name="Larson L."/>
            <person name="Lewis B."/>
            <person name="Mehta T."/>
            <person name="Park D."/>
            <person name="Pearson M."/>
            <person name="Roberts A."/>
            <person name="Saif S."/>
            <person name="Shenoy N."/>
            <person name="Sisk P."/>
            <person name="Stolte C."/>
            <person name="Sykes S."/>
            <person name="Walk T."/>
            <person name="White J."/>
            <person name="Yandava C."/>
            <person name="Burger G."/>
            <person name="Gray M.W."/>
            <person name="Holland P.W.H."/>
            <person name="King N."/>
            <person name="Lang F.B.F."/>
            <person name="Roger A.J."/>
            <person name="Ruiz-Trillo I."/>
            <person name="Lander E."/>
            <person name="Nusbaum C."/>
        </authorList>
    </citation>
    <scope>NUCLEOTIDE SEQUENCE [LARGE SCALE GENOMIC DNA]</scope>
    <source>
        <strain evidence="4">ATCC 38327</strain>
    </source>
</reference>
<dbReference type="SUPFAM" id="SSF52266">
    <property type="entry name" value="SGNH hydrolase"/>
    <property type="match status" value="1"/>
</dbReference>
<evidence type="ECO:0008006" key="5">
    <source>
        <dbReference type="Google" id="ProtNLM"/>
    </source>
</evidence>
<protein>
    <recommendedName>
        <fullName evidence="5">SGNH hydrolase-type esterase domain-containing protein</fullName>
    </recommendedName>
</protein>
<organism evidence="3 4">
    <name type="scientific">Allomyces macrogynus (strain ATCC 38327)</name>
    <name type="common">Allomyces javanicus var. macrogynus</name>
    <dbReference type="NCBI Taxonomy" id="578462"/>
    <lineage>
        <taxon>Eukaryota</taxon>
        <taxon>Fungi</taxon>
        <taxon>Fungi incertae sedis</taxon>
        <taxon>Blastocladiomycota</taxon>
        <taxon>Blastocladiomycetes</taxon>
        <taxon>Blastocladiales</taxon>
        <taxon>Blastocladiaceae</taxon>
        <taxon>Allomyces</taxon>
    </lineage>
</organism>
<dbReference type="PANTHER" id="PTHR45648:SF22">
    <property type="entry name" value="GDSL LIPASE_ACYLHYDROLASE FAMILY PROTEIN (AFU_ORTHOLOGUE AFUA_4G14700)"/>
    <property type="match status" value="1"/>
</dbReference>
<feature type="chain" id="PRO_5005547639" description="SGNH hydrolase-type esterase domain-containing protein" evidence="2">
    <location>
        <begin position="35"/>
        <end position="286"/>
    </location>
</feature>
<keyword evidence="4" id="KW-1185">Reference proteome</keyword>